<evidence type="ECO:0008006" key="9">
    <source>
        <dbReference type="Google" id="ProtNLM"/>
    </source>
</evidence>
<organism evidence="7 8">
    <name type="scientific">Tetrapyrgos nigripes</name>
    <dbReference type="NCBI Taxonomy" id="182062"/>
    <lineage>
        <taxon>Eukaryota</taxon>
        <taxon>Fungi</taxon>
        <taxon>Dikarya</taxon>
        <taxon>Basidiomycota</taxon>
        <taxon>Agaricomycotina</taxon>
        <taxon>Agaricomycetes</taxon>
        <taxon>Agaricomycetidae</taxon>
        <taxon>Agaricales</taxon>
        <taxon>Marasmiineae</taxon>
        <taxon>Marasmiaceae</taxon>
        <taxon>Tetrapyrgos</taxon>
    </lineage>
</organism>
<dbReference type="GO" id="GO:0017056">
    <property type="term" value="F:structural constituent of nuclear pore"/>
    <property type="evidence" value="ECO:0007669"/>
    <property type="project" value="TreeGrafter"/>
</dbReference>
<keyword evidence="3" id="KW-0539">Nucleus</keyword>
<feature type="domain" description="Nucleoporin nup120-like HEAT repeat" evidence="5">
    <location>
        <begin position="810"/>
        <end position="975"/>
    </location>
</feature>
<proteinExistence type="predicted"/>
<evidence type="ECO:0000259" key="5">
    <source>
        <dbReference type="Pfam" id="PF23300"/>
    </source>
</evidence>
<protein>
    <recommendedName>
        <fullName evidence="9">Nuclear pore complex protein Nup160</fullName>
    </recommendedName>
</protein>
<accession>A0A8H5G3B2</accession>
<dbReference type="GO" id="GO:0005643">
    <property type="term" value="C:nuclear pore"/>
    <property type="evidence" value="ECO:0007669"/>
    <property type="project" value="TreeGrafter"/>
</dbReference>
<name>A0A8H5G3B2_9AGAR</name>
<dbReference type="Pfam" id="PF11715">
    <property type="entry name" value="Beta-prop_Nup120_160"/>
    <property type="match status" value="1"/>
</dbReference>
<dbReference type="Pfam" id="PF23300">
    <property type="entry name" value="HEAT_Nup120"/>
    <property type="match status" value="1"/>
</dbReference>
<evidence type="ECO:0000256" key="2">
    <source>
        <dbReference type="ARBA" id="ARBA00022448"/>
    </source>
</evidence>
<dbReference type="Proteomes" id="UP000559256">
    <property type="component" value="Unassembled WGS sequence"/>
</dbReference>
<dbReference type="PANTHER" id="PTHR21286:SF0">
    <property type="entry name" value="NUCLEAR PORE COMPLEX PROTEIN NUP160"/>
    <property type="match status" value="1"/>
</dbReference>
<reference evidence="7 8" key="1">
    <citation type="journal article" date="2020" name="ISME J.">
        <title>Uncovering the hidden diversity of litter-decomposition mechanisms in mushroom-forming fungi.</title>
        <authorList>
            <person name="Floudas D."/>
            <person name="Bentzer J."/>
            <person name="Ahren D."/>
            <person name="Johansson T."/>
            <person name="Persson P."/>
            <person name="Tunlid A."/>
        </authorList>
    </citation>
    <scope>NUCLEOTIDE SEQUENCE [LARGE SCALE GENOMIC DNA]</scope>
    <source>
        <strain evidence="7 8">CBS 291.85</strain>
    </source>
</reference>
<dbReference type="InterPro" id="IPR056536">
    <property type="entry name" value="TPR_NUP160_C"/>
</dbReference>
<feature type="domain" description="NUP160 C-terminal TPR" evidence="6">
    <location>
        <begin position="1119"/>
        <end position="1339"/>
    </location>
</feature>
<dbReference type="InterPro" id="IPR021717">
    <property type="entry name" value="Nucleoporin_Nup160"/>
</dbReference>
<dbReference type="OrthoDB" id="67716at2759"/>
<dbReference type="PANTHER" id="PTHR21286">
    <property type="entry name" value="NUCLEAR PORE COMPLEX PROTEIN NUP160"/>
    <property type="match status" value="1"/>
</dbReference>
<evidence type="ECO:0000259" key="6">
    <source>
        <dbReference type="Pfam" id="PF23347"/>
    </source>
</evidence>
<keyword evidence="2" id="KW-0813">Transport</keyword>
<sequence length="1363" mass="152572">MNGDLLVATQLSSLFPAAQATSITLQTRRLNTPLPSFDEKTTSPEHASHSAVLHTPTSGTILLRVLHGGLIIELISLSTEVQPIRLIFPSAVLPTPAVFLWETDELHVLAATITGSLYRVVIPVAPNFGLWRDTTANAWISEYLIKNCSGDLDGLVHAQGTHCVVIGLPTGSLLRLEVEYLGTDRGDEEWTENILQLGSFLSSLTSFFPLSNSNPEAMQIISMATHPWPTDIANIWTLSRDRVLRMWKPKLGCVVAKPLAPSSGREHSPGTGPKPLLEQQYTTLLRVFTSPDAEDHLFVLAFIPSFSSPTSGGTFHLLDTYMDQIEEVGAFAASKNTARCNLQDFMVIDDVLYTLWDRRGQSMVEKTILDPETISGEGSRTHVWSSSSYAPEVELTPGYLEEVLLSQGSLAEKFFDAIMRPGMFSTLTLRIAIEQYTDACLSLPGHPPIQLTTTYASLAENIAAVVGCTVTLNRDPQTGALQYKNYWNALKRDWEGFIARCREIERNARWPLVLGAQGEGEIIVVERERVASLVYEDLPIHIHRILELDQRITDSTYDLLGILWNMRYKAGPSIMLALEERLIELMHQEMAFPFADIIQNEAGKIQFRESLDPGEVIWLDGRLQSIDNLDAAVRTCLDVVGGCDMEVKREEDEAAALALPPPSSEWFRGLTANYVMTTSHARYELCLCLLALLFFLSEDLKSWDTSLLAEVLAVFRGVSILRCVSRQPSSTATRQPDDATADDVASLLQNMQVTRSRNVHSVPTYSLVHRLLSQTELPALDVRASAHRFIDNSGLLQSITPAAATRAEVYFCERLRLMGYLNASREIASWLPRTPGATYVLARVWLNAGRAEDAALLFEKLAGSFGPDNALSIEDRDALQQVLPSGTLFDSLFSFYLYVASLFKANVLHSQEVNFTQLAVSCAPPGTDLSGLWLTVMKGYIDLGLYDDAYAAWSSIPSDMQKRESIGLLVYKVCENDWVNQLMTFNFSGFANEVEDALAFKARNVDPRLQPSYSRILYSWYLHRGDYRNAALIMYQRARKLHALIASNPALVATLAEEELEAYMVSMNALSLADTKTMWFMLPGSVETGHEPRKRRKLARHIPDSKFSPGKFDSELVQLADIQYDYTLLSVQLDLIRRDPGLLTSNEFLLPPESIILRLAQSNRFNLAMATARSLKVDMTDLFAHLTTQCLRLSQDPDTVIQEDTSDWLLTDKVSSWPGSPADRGWRYLRQSLKRHDSAETDYKYTKIALETVLSYQNSPPPPWLLQTLEEHHHDYLIRTSLRFGNLDYAIDHTLSMIRKTDTQFSRDAPKTAASTWLPYTLIDQVLAAANEQEPSPARLSELRLEVSNRVKRLQKMGNLQNT</sequence>
<evidence type="ECO:0000256" key="1">
    <source>
        <dbReference type="ARBA" id="ARBA00004123"/>
    </source>
</evidence>
<comment type="subcellular location">
    <subcellularLocation>
        <location evidence="1">Nucleus</location>
    </subcellularLocation>
</comment>
<keyword evidence="8" id="KW-1185">Reference proteome</keyword>
<evidence type="ECO:0000259" key="4">
    <source>
        <dbReference type="Pfam" id="PF11715"/>
    </source>
</evidence>
<dbReference type="Pfam" id="PF23347">
    <property type="entry name" value="TPR_Nup160_C"/>
    <property type="match status" value="1"/>
</dbReference>
<evidence type="ECO:0000313" key="8">
    <source>
        <dbReference type="Proteomes" id="UP000559256"/>
    </source>
</evidence>
<feature type="domain" description="Nucleoporin Nup120/160 beta-propeller" evidence="4">
    <location>
        <begin position="60"/>
        <end position="531"/>
    </location>
</feature>
<dbReference type="InterPro" id="IPR059141">
    <property type="entry name" value="Beta-prop_Nup120_160"/>
</dbReference>
<evidence type="ECO:0000313" key="7">
    <source>
        <dbReference type="EMBL" id="KAF5357582.1"/>
    </source>
</evidence>
<dbReference type="InterPro" id="IPR056548">
    <property type="entry name" value="HEAT_Nup120"/>
</dbReference>
<gene>
    <name evidence="7" type="ORF">D9758_007452</name>
</gene>
<dbReference type="EMBL" id="JAACJM010000050">
    <property type="protein sequence ID" value="KAF5357582.1"/>
    <property type="molecule type" value="Genomic_DNA"/>
</dbReference>
<comment type="caution">
    <text evidence="7">The sequence shown here is derived from an EMBL/GenBank/DDBJ whole genome shotgun (WGS) entry which is preliminary data.</text>
</comment>
<evidence type="ECO:0000256" key="3">
    <source>
        <dbReference type="ARBA" id="ARBA00023242"/>
    </source>
</evidence>